<feature type="domain" description="Reverse transcriptase Ty1/copia-type" evidence="1">
    <location>
        <begin position="2"/>
        <end position="64"/>
    </location>
</feature>
<dbReference type="EMBL" id="JAVXUO010000728">
    <property type="protein sequence ID" value="KAK2989563.1"/>
    <property type="molecule type" value="Genomic_DNA"/>
</dbReference>
<evidence type="ECO:0000259" key="1">
    <source>
        <dbReference type="Pfam" id="PF07727"/>
    </source>
</evidence>
<organism evidence="3 4">
    <name type="scientific">Escallonia rubra</name>
    <dbReference type="NCBI Taxonomy" id="112253"/>
    <lineage>
        <taxon>Eukaryota</taxon>
        <taxon>Viridiplantae</taxon>
        <taxon>Streptophyta</taxon>
        <taxon>Embryophyta</taxon>
        <taxon>Tracheophyta</taxon>
        <taxon>Spermatophyta</taxon>
        <taxon>Magnoliopsida</taxon>
        <taxon>eudicotyledons</taxon>
        <taxon>Gunneridae</taxon>
        <taxon>Pentapetalae</taxon>
        <taxon>asterids</taxon>
        <taxon>campanulids</taxon>
        <taxon>Escalloniales</taxon>
        <taxon>Escalloniaceae</taxon>
        <taxon>Escallonia</taxon>
    </lineage>
</organism>
<accession>A0AA88UVU3</accession>
<comment type="caution">
    <text evidence="3">The sequence shown here is derived from an EMBL/GenBank/DDBJ whole genome shotgun (WGS) entry which is preliminary data.</text>
</comment>
<dbReference type="Proteomes" id="UP001187471">
    <property type="component" value="Unassembled WGS sequence"/>
</dbReference>
<proteinExistence type="predicted"/>
<protein>
    <recommendedName>
        <fullName evidence="1">Reverse transcriptase Ty1/copia-type domain-containing protein</fullName>
    </recommendedName>
</protein>
<sequence>MFDELKDSMTREFEMTDMGLMSYYLGLEVKQMKDGIFLSQEGYAKEVLKKFKMLDSKPVKTPMTRGIVITTEECMNEGSGTEHGYSSYHLLPNYKE</sequence>
<dbReference type="EMBL" id="JAVXUO010000481">
    <property type="protein sequence ID" value="KAK2991712.1"/>
    <property type="molecule type" value="Genomic_DNA"/>
</dbReference>
<evidence type="ECO:0000313" key="4">
    <source>
        <dbReference type="Proteomes" id="UP001187471"/>
    </source>
</evidence>
<evidence type="ECO:0000313" key="3">
    <source>
        <dbReference type="EMBL" id="KAK2991712.1"/>
    </source>
</evidence>
<dbReference type="AlphaFoldDB" id="A0AA88UVU3"/>
<keyword evidence="4" id="KW-1185">Reference proteome</keyword>
<gene>
    <name evidence="3" type="ORF">RJ640_014990</name>
    <name evidence="2" type="ORF">RJ640_026828</name>
</gene>
<dbReference type="InterPro" id="IPR013103">
    <property type="entry name" value="RVT_2"/>
</dbReference>
<dbReference type="Pfam" id="PF07727">
    <property type="entry name" value="RVT_2"/>
    <property type="match status" value="1"/>
</dbReference>
<reference evidence="3" key="1">
    <citation type="submission" date="2022-12" db="EMBL/GenBank/DDBJ databases">
        <title>Draft genome assemblies for two species of Escallonia (Escalloniales).</title>
        <authorList>
            <person name="Chanderbali A."/>
            <person name="Dervinis C."/>
            <person name="Anghel I."/>
            <person name="Soltis D."/>
            <person name="Soltis P."/>
            <person name="Zapata F."/>
        </authorList>
    </citation>
    <scope>NUCLEOTIDE SEQUENCE</scope>
    <source>
        <strain evidence="3">UCBG92.1500</strain>
        <tissue evidence="3">Leaf</tissue>
    </source>
</reference>
<evidence type="ECO:0000313" key="2">
    <source>
        <dbReference type="EMBL" id="KAK2989563.1"/>
    </source>
</evidence>
<name>A0AA88UVU3_9ASTE</name>